<comment type="subunit">
    <text evidence="5">Homotetramer.</text>
</comment>
<feature type="site" description="Important for catalytic activity" evidence="5">
    <location>
        <position position="364"/>
    </location>
</feature>
<comment type="catalytic activity">
    <reaction evidence="5">
        <text>(S)-malate = fumarate + H2O</text>
        <dbReference type="Rhea" id="RHEA:12460"/>
        <dbReference type="ChEBI" id="CHEBI:15377"/>
        <dbReference type="ChEBI" id="CHEBI:15589"/>
        <dbReference type="ChEBI" id="CHEBI:29806"/>
        <dbReference type="EC" id="4.2.1.2"/>
    </reaction>
</comment>
<evidence type="ECO:0000259" key="8">
    <source>
        <dbReference type="Pfam" id="PF10415"/>
    </source>
</evidence>
<dbReference type="PRINTS" id="PR00145">
    <property type="entry name" value="ARGSUCLYASE"/>
</dbReference>
<dbReference type="Pfam" id="PF00206">
    <property type="entry name" value="Lyase_1"/>
    <property type="match status" value="1"/>
</dbReference>
<dbReference type="InterPro" id="IPR020557">
    <property type="entry name" value="Fumarate_lyase_CS"/>
</dbReference>
<comment type="function">
    <text evidence="5">Involved in the TCA cycle. Catalyzes the stereospecific interconversion of fumarate to L-malate.</text>
</comment>
<feature type="binding site" evidence="5">
    <location>
        <begin position="137"/>
        <end position="139"/>
    </location>
    <ligand>
        <name>substrate</name>
    </ligand>
</feature>
<dbReference type="NCBIfam" id="NF008909">
    <property type="entry name" value="PRK12273.1"/>
    <property type="match status" value="1"/>
</dbReference>
<gene>
    <name evidence="5" type="primary">fumC</name>
    <name evidence="9" type="ORF">GCM10009654_07600</name>
</gene>
<feature type="domain" description="Fumarate lyase N-terminal" evidence="7">
    <location>
        <begin position="51"/>
        <end position="375"/>
    </location>
</feature>
<dbReference type="SUPFAM" id="SSF48557">
    <property type="entry name" value="L-aspartase-like"/>
    <property type="match status" value="1"/>
</dbReference>
<keyword evidence="3 5" id="KW-0816">Tricarboxylic acid cycle</keyword>
<evidence type="ECO:0000259" key="7">
    <source>
        <dbReference type="Pfam" id="PF00206"/>
    </source>
</evidence>
<dbReference type="Gene3D" id="1.10.40.30">
    <property type="entry name" value="Fumarase/aspartase (C-terminal domain)"/>
    <property type="match status" value="1"/>
</dbReference>
<dbReference type="RefSeq" id="WP_344270079.1">
    <property type="nucleotide sequence ID" value="NZ_BAAAKV010000005.1"/>
</dbReference>
<evidence type="ECO:0000256" key="2">
    <source>
        <dbReference type="ARBA" id="ARBA00022490"/>
    </source>
</evidence>
<keyword evidence="2 5" id="KW-0963">Cytoplasm</keyword>
<comment type="similarity">
    <text evidence="1 5">Belongs to the class-II fumarase/aspartase family. Fumarase subfamily.</text>
</comment>
<dbReference type="Proteomes" id="UP001501371">
    <property type="component" value="Unassembled WGS sequence"/>
</dbReference>
<feature type="binding site" evidence="5">
    <location>
        <position position="352"/>
    </location>
    <ligand>
        <name>substrate</name>
    </ligand>
</feature>
<feature type="binding site" evidence="5">
    <location>
        <position position="220"/>
    </location>
    <ligand>
        <name>substrate</name>
    </ligand>
</feature>
<evidence type="ECO:0000256" key="5">
    <source>
        <dbReference type="HAMAP-Rule" id="MF_00743"/>
    </source>
</evidence>
<evidence type="ECO:0000256" key="1">
    <source>
        <dbReference type="ARBA" id="ARBA00009084"/>
    </source>
</evidence>
<dbReference type="InterPro" id="IPR022761">
    <property type="entry name" value="Fumarate_lyase_N"/>
</dbReference>
<evidence type="ECO:0000313" key="10">
    <source>
        <dbReference type="Proteomes" id="UP001501371"/>
    </source>
</evidence>
<feature type="binding site" description="in site B" evidence="5">
    <location>
        <begin position="162"/>
        <end position="165"/>
    </location>
    <ligand>
        <name>substrate</name>
    </ligand>
</feature>
<dbReference type="HAMAP" id="MF_00743">
    <property type="entry name" value="FumaraseC"/>
    <property type="match status" value="1"/>
</dbReference>
<evidence type="ECO:0000256" key="4">
    <source>
        <dbReference type="ARBA" id="ARBA00023239"/>
    </source>
</evidence>
<dbReference type="PANTHER" id="PTHR11444:SF22">
    <property type="entry name" value="FUMARATE HYDRATASE CLASS II"/>
    <property type="match status" value="1"/>
</dbReference>
<dbReference type="CDD" id="cd01362">
    <property type="entry name" value="Fumarase_classII"/>
    <property type="match status" value="1"/>
</dbReference>
<sequence>MTTDQSRPRANPPANPPADTNTNANANAPAGTSPDTRTDVGEYRVEHDSMGEVRVPAHAKWRAQTQRAVENFPISGARLERAHIEALARIKAAAAKVNAELGVVDAQVADAVRQAAAEVAEGRWDDHFPVDVFQTGSGTSSNMNTNEVLATLASERLGRPVHPNDEVNASQSSNDVFPSSIHIAATAAVTRDLIPALEHLAAALERKAEEFRDVVKSGRTHLMDATPVTLGQEFGGYAAQVRYAVERLTASLPRLAELPLGGTAVGTGINTPPGFSAAVIAEVARSTGLPLTEARNHFEAQGARDGLVETSGQLRTLGVSLTKIANDLRWMASGPRTGLAEISLPDLQPGSSIMPGKVNPVIPEAVLMVAAQVTGNDATVAAAGAAGNFELNVMLPVIAKNLLESVRLLANASRLLADRTVDGIVAHAERARQYAESSPSVVTPLNRYLGYEEAAKVAKKSLAEERTIRETVLAEGYVERGVLTREQLDEALDVLRMTRP</sequence>
<keyword evidence="4 5" id="KW-0456">Lyase</keyword>
<feature type="active site" evidence="5">
    <location>
        <position position="351"/>
    </location>
</feature>
<dbReference type="InterPro" id="IPR000362">
    <property type="entry name" value="Fumarate_lyase_fam"/>
</dbReference>
<dbReference type="InterPro" id="IPR008948">
    <property type="entry name" value="L-Aspartase-like"/>
</dbReference>
<feature type="active site" description="Proton donor/acceptor" evidence="5">
    <location>
        <position position="221"/>
    </location>
</feature>
<evidence type="ECO:0000256" key="3">
    <source>
        <dbReference type="ARBA" id="ARBA00022532"/>
    </source>
</evidence>
<comment type="miscellaneous">
    <text evidence="5">There are 2 substrate-binding sites: the catalytic A site, and the non-catalytic B site that may play a role in the transfer of substrate or product between the active site and the solvent. Alternatively, the B site may bind allosteric effectors.</text>
</comment>
<protein>
    <recommendedName>
        <fullName evidence="5">Fumarate hydratase class II</fullName>
        <shortName evidence="5">Fumarase C</shortName>
        <ecNumber evidence="5">4.2.1.2</ecNumber>
    </recommendedName>
    <alternativeName>
        <fullName evidence="5">Aerobic fumarase</fullName>
    </alternativeName>
    <alternativeName>
        <fullName evidence="5">Iron-independent fumarase</fullName>
    </alternativeName>
</protein>
<dbReference type="Gene3D" id="1.20.200.10">
    <property type="entry name" value="Fumarase/aspartase (Central domain)"/>
    <property type="match status" value="1"/>
</dbReference>
<feature type="domain" description="Fumarase C C-terminal" evidence="8">
    <location>
        <begin position="442"/>
        <end position="499"/>
    </location>
</feature>
<feature type="binding site" evidence="5">
    <location>
        <begin position="172"/>
        <end position="174"/>
    </location>
    <ligand>
        <name>substrate</name>
    </ligand>
</feature>
<proteinExistence type="inferred from homology"/>
<dbReference type="PROSITE" id="PS00163">
    <property type="entry name" value="FUMARATE_LYASES"/>
    <property type="match status" value="1"/>
</dbReference>
<comment type="pathway">
    <text evidence="5">Carbohydrate metabolism; tricarboxylic acid cycle; (S)-malate from fumarate: step 1/1.</text>
</comment>
<evidence type="ECO:0000313" key="9">
    <source>
        <dbReference type="EMBL" id="GAA1154550.1"/>
    </source>
</evidence>
<dbReference type="Gene3D" id="1.10.275.10">
    <property type="entry name" value="Fumarase/aspartase (N-terminal domain)"/>
    <property type="match status" value="1"/>
</dbReference>
<comment type="subcellular location">
    <subcellularLocation>
        <location evidence="5">Cytoplasm</location>
    </subcellularLocation>
</comment>
<keyword evidence="10" id="KW-1185">Reference proteome</keyword>
<dbReference type="Pfam" id="PF10415">
    <property type="entry name" value="FumaraseC_C"/>
    <property type="match status" value="1"/>
</dbReference>
<feature type="compositionally biased region" description="Low complexity" evidence="6">
    <location>
        <begin position="17"/>
        <end position="30"/>
    </location>
</feature>
<dbReference type="InterPro" id="IPR018951">
    <property type="entry name" value="Fumarase_C_C"/>
</dbReference>
<name>A0ABN1UJW4_9ACTN</name>
<evidence type="ECO:0000256" key="6">
    <source>
        <dbReference type="SAM" id="MobiDB-lite"/>
    </source>
</evidence>
<dbReference type="InterPro" id="IPR024083">
    <property type="entry name" value="Fumarase/histidase_N"/>
</dbReference>
<feature type="region of interest" description="Disordered" evidence="6">
    <location>
        <begin position="1"/>
        <end position="39"/>
    </location>
</feature>
<dbReference type="InterPro" id="IPR005677">
    <property type="entry name" value="Fum_hydII"/>
</dbReference>
<dbReference type="PANTHER" id="PTHR11444">
    <property type="entry name" value="ASPARTATEAMMONIA/ARGININOSUCCINATE/ADENYLOSUCCINATE LYASE"/>
    <property type="match status" value="1"/>
</dbReference>
<feature type="binding site" evidence="5">
    <location>
        <begin position="357"/>
        <end position="359"/>
    </location>
    <ligand>
        <name>substrate</name>
    </ligand>
</feature>
<dbReference type="EC" id="4.2.1.2" evidence="5"/>
<dbReference type="PRINTS" id="PR00149">
    <property type="entry name" value="FUMRATELYASE"/>
</dbReference>
<organism evidence="9 10">
    <name type="scientific">Streptomyces hebeiensis</name>
    <dbReference type="NCBI Taxonomy" id="229486"/>
    <lineage>
        <taxon>Bacteria</taxon>
        <taxon>Bacillati</taxon>
        <taxon>Actinomycetota</taxon>
        <taxon>Actinomycetes</taxon>
        <taxon>Kitasatosporales</taxon>
        <taxon>Streptomycetaceae</taxon>
        <taxon>Streptomyces</taxon>
    </lineage>
</organism>
<dbReference type="EMBL" id="BAAAKV010000005">
    <property type="protein sequence ID" value="GAA1154550.1"/>
    <property type="molecule type" value="Genomic_DNA"/>
</dbReference>
<accession>A0ABN1UJW4</accession>
<reference evidence="9 10" key="1">
    <citation type="journal article" date="2019" name="Int. J. Syst. Evol. Microbiol.">
        <title>The Global Catalogue of Microorganisms (GCM) 10K type strain sequencing project: providing services to taxonomists for standard genome sequencing and annotation.</title>
        <authorList>
            <consortium name="The Broad Institute Genomics Platform"/>
            <consortium name="The Broad Institute Genome Sequencing Center for Infectious Disease"/>
            <person name="Wu L."/>
            <person name="Ma J."/>
        </authorList>
    </citation>
    <scope>NUCLEOTIDE SEQUENCE [LARGE SCALE GENOMIC DNA]</scope>
    <source>
        <strain evidence="9 10">JCM 12696</strain>
    </source>
</reference>
<comment type="caution">
    <text evidence="9">The sequence shown here is derived from an EMBL/GenBank/DDBJ whole genome shotgun (WGS) entry which is preliminary data.</text>
</comment>